<dbReference type="Pfam" id="PF00651">
    <property type="entry name" value="BTB"/>
    <property type="match status" value="1"/>
</dbReference>
<dbReference type="PIRSF" id="PIRSF037037">
    <property type="entry name" value="Kelch-like_protein_gigaxonin"/>
    <property type="match status" value="1"/>
</dbReference>
<dbReference type="FunFam" id="1.25.40.420:FF:000001">
    <property type="entry name" value="Kelch-like family member 12"/>
    <property type="match status" value="1"/>
</dbReference>
<dbReference type="InterPro" id="IPR011705">
    <property type="entry name" value="BACK"/>
</dbReference>
<evidence type="ECO:0000256" key="2">
    <source>
        <dbReference type="ARBA" id="ARBA00022737"/>
    </source>
</evidence>
<dbReference type="Gene3D" id="2.120.10.80">
    <property type="entry name" value="Kelch-type beta propeller"/>
    <property type="match status" value="1"/>
</dbReference>
<dbReference type="Pfam" id="PF24681">
    <property type="entry name" value="Kelch_KLHDC2_KLHL20_DRC7"/>
    <property type="match status" value="1"/>
</dbReference>
<evidence type="ECO:0000313" key="5">
    <source>
        <dbReference type="Proteomes" id="UP001209878"/>
    </source>
</evidence>
<dbReference type="Pfam" id="PF01344">
    <property type="entry name" value="Kelch_1"/>
    <property type="match status" value="2"/>
</dbReference>
<dbReference type="EMBL" id="JAODUO010000086">
    <property type="protein sequence ID" value="KAK2190178.1"/>
    <property type="molecule type" value="Genomic_DNA"/>
</dbReference>
<reference evidence="4" key="1">
    <citation type="journal article" date="2023" name="Mol. Biol. Evol.">
        <title>Third-Generation Sequencing Reveals the Adaptive Role of the Epigenome in Three Deep-Sea Polychaetes.</title>
        <authorList>
            <person name="Perez M."/>
            <person name="Aroh O."/>
            <person name="Sun Y."/>
            <person name="Lan Y."/>
            <person name="Juniper S.K."/>
            <person name="Young C.R."/>
            <person name="Angers B."/>
            <person name="Qian P.Y."/>
        </authorList>
    </citation>
    <scope>NUCLEOTIDE SEQUENCE</scope>
    <source>
        <strain evidence="4">R07B-5</strain>
    </source>
</reference>
<dbReference type="PANTHER" id="PTHR24412:SF172">
    <property type="entry name" value="KELCH-LIKE PROTEIN 10"/>
    <property type="match status" value="1"/>
</dbReference>
<dbReference type="Gene3D" id="1.25.40.420">
    <property type="match status" value="1"/>
</dbReference>
<dbReference type="SUPFAM" id="SSF54695">
    <property type="entry name" value="POZ domain"/>
    <property type="match status" value="1"/>
</dbReference>
<organism evidence="4 5">
    <name type="scientific">Ridgeia piscesae</name>
    <name type="common">Tubeworm</name>
    <dbReference type="NCBI Taxonomy" id="27915"/>
    <lineage>
        <taxon>Eukaryota</taxon>
        <taxon>Metazoa</taxon>
        <taxon>Spiralia</taxon>
        <taxon>Lophotrochozoa</taxon>
        <taxon>Annelida</taxon>
        <taxon>Polychaeta</taxon>
        <taxon>Sedentaria</taxon>
        <taxon>Canalipalpata</taxon>
        <taxon>Sabellida</taxon>
        <taxon>Siboglinidae</taxon>
        <taxon>Ridgeia</taxon>
    </lineage>
</organism>
<dbReference type="AlphaFoldDB" id="A0AAD9UHX2"/>
<dbReference type="PANTHER" id="PTHR24412">
    <property type="entry name" value="KELCH PROTEIN"/>
    <property type="match status" value="1"/>
</dbReference>
<dbReference type="InterPro" id="IPR017096">
    <property type="entry name" value="BTB-kelch_protein"/>
</dbReference>
<dbReference type="SMART" id="SM00612">
    <property type="entry name" value="Kelch"/>
    <property type="match status" value="6"/>
</dbReference>
<keyword evidence="1" id="KW-0880">Kelch repeat</keyword>
<evidence type="ECO:0000259" key="3">
    <source>
        <dbReference type="PROSITE" id="PS50097"/>
    </source>
</evidence>
<name>A0AAD9UHX2_RIDPI</name>
<accession>A0AAD9UHX2</accession>
<evidence type="ECO:0000256" key="1">
    <source>
        <dbReference type="ARBA" id="ARBA00022441"/>
    </source>
</evidence>
<comment type="caution">
    <text evidence="4">The sequence shown here is derived from an EMBL/GenBank/DDBJ whole genome shotgun (WGS) entry which is preliminary data.</text>
</comment>
<dbReference type="Pfam" id="PF07707">
    <property type="entry name" value="BACK"/>
    <property type="match status" value="1"/>
</dbReference>
<keyword evidence="5" id="KW-1185">Reference proteome</keyword>
<dbReference type="Proteomes" id="UP001209878">
    <property type="component" value="Unassembled WGS sequence"/>
</dbReference>
<dbReference type="InterPro" id="IPR000210">
    <property type="entry name" value="BTB/POZ_dom"/>
</dbReference>
<dbReference type="SUPFAM" id="SSF117281">
    <property type="entry name" value="Kelch motif"/>
    <property type="match status" value="1"/>
</dbReference>
<keyword evidence="2" id="KW-0677">Repeat</keyword>
<dbReference type="Gene3D" id="3.30.710.10">
    <property type="entry name" value="Potassium Channel Kv1.1, Chain A"/>
    <property type="match status" value="1"/>
</dbReference>
<feature type="domain" description="BTB" evidence="3">
    <location>
        <begin position="39"/>
        <end position="106"/>
    </location>
</feature>
<evidence type="ECO:0000313" key="4">
    <source>
        <dbReference type="EMBL" id="KAK2190178.1"/>
    </source>
</evidence>
<dbReference type="SMART" id="SM00875">
    <property type="entry name" value="BACK"/>
    <property type="match status" value="1"/>
</dbReference>
<protein>
    <recommendedName>
        <fullName evidence="3">BTB domain-containing protein</fullName>
    </recommendedName>
</protein>
<dbReference type="PROSITE" id="PS50097">
    <property type="entry name" value="BTB"/>
    <property type="match status" value="1"/>
</dbReference>
<sequence length="604" mass="68947">MYTLPTMSHHCGDHNPQNECDFKQIWEAFNRLRIDKQLCDAVLVVENKRFPVHRAILAANSPYFRALFTNGMKESEQQEIHIPGLDAKTMNDIIDYVYTRNVRITMENVTTLLPQSDSFLIPGLVEKCCHFLSSALTPMNCIGIWKFAQNMYRWDLANVTRKYILDNFMQIATKSIEFLNMEPEELLTFFADDELNVHAEEDTFQAIVRWVDYKASSRTQFMSQFLRRIRLGLVQSDYFVDKICSHPYVSNNPKCQDIIQEAWGFLYSIERLGNRNVDLRSPLVRPRVPRDVLFTIGGWSGGNPISFMETYDSRADRWYTHPSLEDSSPRAYHGLVTLDGLIYMLGGFDGTQYYNNVRCYDPVTKVWKDVAPMYSQRCYVSSAVANGNIYVCGGYDGRWRLSSAERFDPTTNQWSQIANMFQRRSDAGADSIHGKVYIVGGFDGEHCLNTAEMFDSETNQWTMVEPLSCPRSGVAVVANHDFLYVIGGFNGERRLDTGERYCPISRRWTSIPEMYTPRSNCAVAVLDEMIFIIGGFNGSFTITQVECYDAESDQWFDATDMNINRSALKACVISSLSNTKDYTFYGQIGSDGDGANPLQTTTNA</sequence>
<dbReference type="SMART" id="SM00225">
    <property type="entry name" value="BTB"/>
    <property type="match status" value="1"/>
</dbReference>
<dbReference type="InterPro" id="IPR015915">
    <property type="entry name" value="Kelch-typ_b-propeller"/>
</dbReference>
<proteinExistence type="predicted"/>
<dbReference type="InterPro" id="IPR011333">
    <property type="entry name" value="SKP1/BTB/POZ_sf"/>
</dbReference>
<gene>
    <name evidence="4" type="ORF">NP493_87g03046</name>
</gene>
<dbReference type="PRINTS" id="PR00501">
    <property type="entry name" value="KELCHREPEAT"/>
</dbReference>
<dbReference type="InterPro" id="IPR006652">
    <property type="entry name" value="Kelch_1"/>
</dbReference>